<evidence type="ECO:0000313" key="9">
    <source>
        <dbReference type="Proteomes" id="UP001497392"/>
    </source>
</evidence>
<comment type="caution">
    <text evidence="8">The sequence shown here is derived from an EMBL/GenBank/DDBJ whole genome shotgun (WGS) entry which is preliminary data.</text>
</comment>
<evidence type="ECO:0000256" key="3">
    <source>
        <dbReference type="ARBA" id="ARBA00022801"/>
    </source>
</evidence>
<evidence type="ECO:0000313" key="8">
    <source>
        <dbReference type="EMBL" id="CAL5221929.1"/>
    </source>
</evidence>
<evidence type="ECO:0000256" key="5">
    <source>
        <dbReference type="ARBA" id="ARBA00022840"/>
    </source>
</evidence>
<dbReference type="Proteomes" id="UP001497392">
    <property type="component" value="Unassembled WGS sequence"/>
</dbReference>
<dbReference type="Gene3D" id="3.40.50.300">
    <property type="entry name" value="P-loop containing nucleotide triphosphate hydrolases"/>
    <property type="match status" value="2"/>
</dbReference>
<dbReference type="SUPFAM" id="SSF52540">
    <property type="entry name" value="P-loop containing nucleoside triphosphate hydrolases"/>
    <property type="match status" value="1"/>
</dbReference>
<sequence>MVGTLGTLKGLHSKRLLKLQSVCVVVFDEADEMLKLESFNSDSLRLVGNLRREAQQPVQFLLFSATFNETVKDYALRVTSDNGREKVNEVFVPREDLSLDVIKQYQVECPTPLDKIARTLHAALEKAGHRCTSIGGHLDHQLRDRVVNEFRTGITKILISTDVLSRGFDVTQVTLVVNYDAPVEKDLSTPAYETYLHRIGRSGRFGRKGAAFNLVSGAKEKEIINLISEYYQHEIPAVMYNDEDEFLNVLKEAGLTDG</sequence>
<dbReference type="Pfam" id="PF00271">
    <property type="entry name" value="Helicase_C"/>
    <property type="match status" value="1"/>
</dbReference>
<protein>
    <recommendedName>
        <fullName evidence="1">RNA helicase</fullName>
        <ecNumber evidence="1">3.6.4.13</ecNumber>
    </recommendedName>
</protein>
<evidence type="ECO:0000256" key="2">
    <source>
        <dbReference type="ARBA" id="ARBA00022741"/>
    </source>
</evidence>
<accession>A0ABP1FSX2</accession>
<dbReference type="PROSITE" id="PS51192">
    <property type="entry name" value="HELICASE_ATP_BIND_1"/>
    <property type="match status" value="1"/>
</dbReference>
<evidence type="ECO:0000259" key="7">
    <source>
        <dbReference type="PROSITE" id="PS51194"/>
    </source>
</evidence>
<feature type="domain" description="Helicase ATP-binding" evidence="6">
    <location>
        <begin position="1"/>
        <end position="85"/>
    </location>
</feature>
<dbReference type="InterPro" id="IPR011545">
    <property type="entry name" value="DEAD/DEAH_box_helicase_dom"/>
</dbReference>
<feature type="domain" description="Helicase C-terminal" evidence="7">
    <location>
        <begin position="70"/>
        <end position="246"/>
    </location>
</feature>
<dbReference type="InterPro" id="IPR027417">
    <property type="entry name" value="P-loop_NTPase"/>
</dbReference>
<dbReference type="InterPro" id="IPR001650">
    <property type="entry name" value="Helicase_C-like"/>
</dbReference>
<dbReference type="InterPro" id="IPR000629">
    <property type="entry name" value="RNA-helicase_DEAD-box_CS"/>
</dbReference>
<dbReference type="EMBL" id="CAXHTA020000006">
    <property type="protein sequence ID" value="CAL5221929.1"/>
    <property type="molecule type" value="Genomic_DNA"/>
</dbReference>
<keyword evidence="9" id="KW-1185">Reference proteome</keyword>
<dbReference type="EC" id="3.6.4.13" evidence="1"/>
<dbReference type="PANTHER" id="PTHR47958">
    <property type="entry name" value="ATP-DEPENDENT RNA HELICASE DBP3"/>
    <property type="match status" value="1"/>
</dbReference>
<organism evidence="8 9">
    <name type="scientific">Coccomyxa viridis</name>
    <dbReference type="NCBI Taxonomy" id="1274662"/>
    <lineage>
        <taxon>Eukaryota</taxon>
        <taxon>Viridiplantae</taxon>
        <taxon>Chlorophyta</taxon>
        <taxon>core chlorophytes</taxon>
        <taxon>Trebouxiophyceae</taxon>
        <taxon>Trebouxiophyceae incertae sedis</taxon>
        <taxon>Coccomyxaceae</taxon>
        <taxon>Coccomyxa</taxon>
    </lineage>
</organism>
<name>A0ABP1FSX2_9CHLO</name>
<keyword evidence="4" id="KW-0347">Helicase</keyword>
<reference evidence="8 9" key="1">
    <citation type="submission" date="2024-06" db="EMBL/GenBank/DDBJ databases">
        <authorList>
            <person name="Kraege A."/>
            <person name="Thomma B."/>
        </authorList>
    </citation>
    <scope>NUCLEOTIDE SEQUENCE [LARGE SCALE GENOMIC DNA]</scope>
</reference>
<keyword evidence="3" id="KW-0378">Hydrolase</keyword>
<evidence type="ECO:0000259" key="6">
    <source>
        <dbReference type="PROSITE" id="PS51192"/>
    </source>
</evidence>
<proteinExistence type="predicted"/>
<gene>
    <name evidence="8" type="primary">g4202</name>
    <name evidence="8" type="ORF">VP750_LOCUS3588</name>
</gene>
<dbReference type="Pfam" id="PF00270">
    <property type="entry name" value="DEAD"/>
    <property type="match status" value="1"/>
</dbReference>
<evidence type="ECO:0000256" key="1">
    <source>
        <dbReference type="ARBA" id="ARBA00012552"/>
    </source>
</evidence>
<evidence type="ECO:0000256" key="4">
    <source>
        <dbReference type="ARBA" id="ARBA00022806"/>
    </source>
</evidence>
<dbReference type="CDD" id="cd18787">
    <property type="entry name" value="SF2_C_DEAD"/>
    <property type="match status" value="1"/>
</dbReference>
<dbReference type="InterPro" id="IPR014001">
    <property type="entry name" value="Helicase_ATP-bd"/>
</dbReference>
<keyword evidence="5" id="KW-0067">ATP-binding</keyword>
<dbReference type="PROSITE" id="PS00039">
    <property type="entry name" value="DEAD_ATP_HELICASE"/>
    <property type="match status" value="1"/>
</dbReference>
<dbReference type="PROSITE" id="PS51194">
    <property type="entry name" value="HELICASE_CTER"/>
    <property type="match status" value="1"/>
</dbReference>
<keyword evidence="2" id="KW-0547">Nucleotide-binding</keyword>
<dbReference type="SMART" id="SM00490">
    <property type="entry name" value="HELICc"/>
    <property type="match status" value="1"/>
</dbReference>